<accession>A0A1G6ESX9</accession>
<feature type="domain" description="KaiC" evidence="7">
    <location>
        <begin position="19"/>
        <end position="256"/>
    </location>
</feature>
<evidence type="ECO:0000313" key="8">
    <source>
        <dbReference type="EMBL" id="SDB60501.1"/>
    </source>
</evidence>
<dbReference type="NCBIfam" id="NF006799">
    <property type="entry name" value="PRK09302.1"/>
    <property type="match status" value="1"/>
</dbReference>
<dbReference type="RefSeq" id="WP_161946369.1">
    <property type="nucleotide sequence ID" value="NZ_FMXO01000022.1"/>
</dbReference>
<keyword evidence="4" id="KW-0677">Repeat</keyword>
<evidence type="ECO:0000256" key="6">
    <source>
        <dbReference type="ARBA" id="ARBA00022801"/>
    </source>
</evidence>
<dbReference type="SUPFAM" id="SSF52540">
    <property type="entry name" value="P-loop containing nucleoside triphosphate hydrolases"/>
    <property type="match status" value="2"/>
</dbReference>
<feature type="domain" description="KaiC" evidence="7">
    <location>
        <begin position="257"/>
        <end position="486"/>
    </location>
</feature>
<dbReference type="GO" id="GO:0005524">
    <property type="term" value="F:ATP binding"/>
    <property type="evidence" value="ECO:0007669"/>
    <property type="project" value="InterPro"/>
</dbReference>
<keyword evidence="6" id="KW-0378">Hydrolase</keyword>
<keyword evidence="9" id="KW-1185">Reference proteome</keyword>
<evidence type="ECO:0000256" key="1">
    <source>
        <dbReference type="ARBA" id="ARBA00012513"/>
    </source>
</evidence>
<dbReference type="AlphaFoldDB" id="A0A1G6ESX9"/>
<dbReference type="EMBL" id="FMXO01000022">
    <property type="protein sequence ID" value="SDB60501.1"/>
    <property type="molecule type" value="Genomic_DNA"/>
</dbReference>
<proteinExistence type="predicted"/>
<keyword evidence="3" id="KW-0808">Transferase</keyword>
<dbReference type="InterPro" id="IPR030665">
    <property type="entry name" value="KaiC"/>
</dbReference>
<dbReference type="GO" id="GO:0016787">
    <property type="term" value="F:hydrolase activity"/>
    <property type="evidence" value="ECO:0007669"/>
    <property type="project" value="UniProtKB-KW"/>
</dbReference>
<dbReference type="InterPro" id="IPR003593">
    <property type="entry name" value="AAA+_ATPase"/>
</dbReference>
<evidence type="ECO:0000259" key="7">
    <source>
        <dbReference type="PROSITE" id="PS51146"/>
    </source>
</evidence>
<dbReference type="OrthoDB" id="9783783at2"/>
<evidence type="ECO:0000256" key="3">
    <source>
        <dbReference type="ARBA" id="ARBA00022679"/>
    </source>
</evidence>
<evidence type="ECO:0000256" key="5">
    <source>
        <dbReference type="ARBA" id="ARBA00022777"/>
    </source>
</evidence>
<evidence type="ECO:0000256" key="2">
    <source>
        <dbReference type="ARBA" id="ARBA00022553"/>
    </source>
</evidence>
<dbReference type="SMART" id="SM00382">
    <property type="entry name" value="AAA"/>
    <property type="match status" value="2"/>
</dbReference>
<dbReference type="EC" id="2.7.11.1" evidence="1"/>
<keyword evidence="2" id="KW-0597">Phosphoprotein</keyword>
<dbReference type="GO" id="GO:0004674">
    <property type="term" value="F:protein serine/threonine kinase activity"/>
    <property type="evidence" value="ECO:0007669"/>
    <property type="project" value="UniProtKB-EC"/>
</dbReference>
<evidence type="ECO:0000313" key="9">
    <source>
        <dbReference type="Proteomes" id="UP000198771"/>
    </source>
</evidence>
<dbReference type="PROSITE" id="PS51146">
    <property type="entry name" value="KAIC"/>
    <property type="match status" value="2"/>
</dbReference>
<evidence type="ECO:0000256" key="4">
    <source>
        <dbReference type="ARBA" id="ARBA00022737"/>
    </source>
</evidence>
<dbReference type="PANTHER" id="PTHR42926:SF1">
    <property type="entry name" value="CIRCADIAN CLOCK OSCILLATOR PROTEIN KAIC 1"/>
    <property type="match status" value="1"/>
</dbReference>
<gene>
    <name evidence="8" type="ORF">SAMN05660653_03107</name>
</gene>
<dbReference type="InterPro" id="IPR010624">
    <property type="entry name" value="KaiC_dom"/>
</dbReference>
<dbReference type="Pfam" id="PF06745">
    <property type="entry name" value="ATPase"/>
    <property type="match status" value="2"/>
</dbReference>
<reference evidence="8 9" key="1">
    <citation type="submission" date="2016-10" db="EMBL/GenBank/DDBJ databases">
        <authorList>
            <person name="de Groot N.N."/>
        </authorList>
    </citation>
    <scope>NUCLEOTIDE SEQUENCE [LARGE SCALE GENOMIC DNA]</scope>
    <source>
        <strain evidence="8 9">ASO4-2</strain>
    </source>
</reference>
<dbReference type="Proteomes" id="UP000198771">
    <property type="component" value="Unassembled WGS sequence"/>
</dbReference>
<sequence>MSCERCRPGTEPKQSSSIPKIPTCIRGLDEILHGGLPTGRTTIFNGKPGTGKSILALEFLYRGAIAGEPGIFVSFEERAEDIRLNAAGMGMDIEALEAADKLKIIHAELPQDAFRAGDFDCKGLLAQIEGFARLMGAKRVVLDAIDVLMWAFADPVREREEIYFIHNTLRDLGMTTVLTAKLGQDGERNYPFLDFMVDCVLHLDQRMSGQVRTRRLNVLKYRGSDFMANEHPYLFSHDGIVLMPVSSAQLIQPPIGKRVSSGVDQIDAILGGGYKQGTCILVAGPSGSGKTSLACTFAHAACNREEKVLYVDYEVSRETLLDGMQSIGLKLESAERENWLRIVTAMPESDGVEGHLLRILNHIAEFNPQHLVLDAISASRRMGSERAAFDFLMRLMTECKKRGITCFYLNQTTGTELISELSGIGLSSLVDTILALDYFLADESLCRRLLVVKSRGSAHSHQYHYMSITNDGIILMPQAAKPVEAS</sequence>
<keyword evidence="5" id="KW-0418">Kinase</keyword>
<dbReference type="PIRSF" id="PIRSF039117">
    <property type="entry name" value="KaiC"/>
    <property type="match status" value="1"/>
</dbReference>
<dbReference type="PRINTS" id="PR01874">
    <property type="entry name" value="DNAREPAIRADA"/>
</dbReference>
<dbReference type="InterPro" id="IPR027417">
    <property type="entry name" value="P-loop_NTPase"/>
</dbReference>
<name>A0A1G6ESX9_9BACT</name>
<dbReference type="STRING" id="617002.SAMN05660653_03107"/>
<dbReference type="InterPro" id="IPR051347">
    <property type="entry name" value="Circadian_clock_KaiC-rel"/>
</dbReference>
<dbReference type="Gene3D" id="3.40.50.300">
    <property type="entry name" value="P-loop containing nucleotide triphosphate hydrolases"/>
    <property type="match status" value="2"/>
</dbReference>
<dbReference type="PANTHER" id="PTHR42926">
    <property type="match status" value="1"/>
</dbReference>
<dbReference type="InterPro" id="IPR014774">
    <property type="entry name" value="KaiC-like_dom"/>
</dbReference>
<protein>
    <recommendedName>
        <fullName evidence="1">non-specific serine/threonine protein kinase</fullName>
        <ecNumber evidence="1">2.7.11.1</ecNumber>
    </recommendedName>
</protein>
<organism evidence="8 9">
    <name type="scientific">Desulfonatronum thiosulfatophilum</name>
    <dbReference type="NCBI Taxonomy" id="617002"/>
    <lineage>
        <taxon>Bacteria</taxon>
        <taxon>Pseudomonadati</taxon>
        <taxon>Thermodesulfobacteriota</taxon>
        <taxon>Desulfovibrionia</taxon>
        <taxon>Desulfovibrionales</taxon>
        <taxon>Desulfonatronaceae</taxon>
        <taxon>Desulfonatronum</taxon>
    </lineage>
</organism>